<protein>
    <submittedName>
        <fullName evidence="1">Uncharacterized protein</fullName>
    </submittedName>
</protein>
<proteinExistence type="predicted"/>
<name>A0ACB8CL46_DERSI</name>
<comment type="caution">
    <text evidence="1">The sequence shown here is derived from an EMBL/GenBank/DDBJ whole genome shotgun (WGS) entry which is preliminary data.</text>
</comment>
<sequence length="143" mass="15919">MHVEVEGETTEAEEFSDAGWNFVRGKSSKQGTTGREPDKGSRRYGGGFGAPSRRSCSTLKKRVIASSRMPDLPEDHRRIVIRPRDGLDLRKARHCKVAEAMMAAAKITYAVAREDVICPNVPQNIVVVSTPLEKHAKNYVRIK</sequence>
<dbReference type="EMBL" id="CM023475">
    <property type="protein sequence ID" value="KAH7945569.1"/>
    <property type="molecule type" value="Genomic_DNA"/>
</dbReference>
<reference evidence="1" key="1">
    <citation type="submission" date="2020-05" db="EMBL/GenBank/DDBJ databases">
        <title>Large-scale comparative analyses of tick genomes elucidate their genetic diversity and vector capacities.</title>
        <authorList>
            <person name="Jia N."/>
            <person name="Wang J."/>
            <person name="Shi W."/>
            <person name="Du L."/>
            <person name="Sun Y."/>
            <person name="Zhan W."/>
            <person name="Jiang J."/>
            <person name="Wang Q."/>
            <person name="Zhang B."/>
            <person name="Ji P."/>
            <person name="Sakyi L.B."/>
            <person name="Cui X."/>
            <person name="Yuan T."/>
            <person name="Jiang B."/>
            <person name="Yang W."/>
            <person name="Lam T.T.-Y."/>
            <person name="Chang Q."/>
            <person name="Ding S."/>
            <person name="Wang X."/>
            <person name="Zhu J."/>
            <person name="Ruan X."/>
            <person name="Zhao L."/>
            <person name="Wei J."/>
            <person name="Que T."/>
            <person name="Du C."/>
            <person name="Cheng J."/>
            <person name="Dai P."/>
            <person name="Han X."/>
            <person name="Huang E."/>
            <person name="Gao Y."/>
            <person name="Liu J."/>
            <person name="Shao H."/>
            <person name="Ye R."/>
            <person name="Li L."/>
            <person name="Wei W."/>
            <person name="Wang X."/>
            <person name="Wang C."/>
            <person name="Yang T."/>
            <person name="Huo Q."/>
            <person name="Li W."/>
            <person name="Guo W."/>
            <person name="Chen H."/>
            <person name="Zhou L."/>
            <person name="Ni X."/>
            <person name="Tian J."/>
            <person name="Zhou Y."/>
            <person name="Sheng Y."/>
            <person name="Liu T."/>
            <person name="Pan Y."/>
            <person name="Xia L."/>
            <person name="Li J."/>
            <person name="Zhao F."/>
            <person name="Cao W."/>
        </authorList>
    </citation>
    <scope>NUCLEOTIDE SEQUENCE</scope>
    <source>
        <strain evidence="1">Dsil-2018</strain>
    </source>
</reference>
<evidence type="ECO:0000313" key="1">
    <source>
        <dbReference type="EMBL" id="KAH7945569.1"/>
    </source>
</evidence>
<organism evidence="1 2">
    <name type="scientific">Dermacentor silvarum</name>
    <name type="common">Tick</name>
    <dbReference type="NCBI Taxonomy" id="543639"/>
    <lineage>
        <taxon>Eukaryota</taxon>
        <taxon>Metazoa</taxon>
        <taxon>Ecdysozoa</taxon>
        <taxon>Arthropoda</taxon>
        <taxon>Chelicerata</taxon>
        <taxon>Arachnida</taxon>
        <taxon>Acari</taxon>
        <taxon>Parasitiformes</taxon>
        <taxon>Ixodida</taxon>
        <taxon>Ixodoidea</taxon>
        <taxon>Ixodidae</taxon>
        <taxon>Rhipicephalinae</taxon>
        <taxon>Dermacentor</taxon>
    </lineage>
</organism>
<gene>
    <name evidence="1" type="ORF">HPB49_013050</name>
</gene>
<keyword evidence="2" id="KW-1185">Reference proteome</keyword>
<evidence type="ECO:0000313" key="2">
    <source>
        <dbReference type="Proteomes" id="UP000821865"/>
    </source>
</evidence>
<accession>A0ACB8CL46</accession>
<dbReference type="Proteomes" id="UP000821865">
    <property type="component" value="Chromosome 6"/>
</dbReference>